<keyword evidence="2" id="KW-1185">Reference proteome</keyword>
<evidence type="ECO:0000313" key="1">
    <source>
        <dbReference type="EMBL" id="KEY18328.1"/>
    </source>
</evidence>
<sequence length="73" mass="8596">MQSHNETRVSTIQFKNKLNDRVDFFSANAKKRISVQPARRADKRNQFIFLQITISIQLKIIKFETHTCKDSTL</sequence>
<reference evidence="1 2" key="1">
    <citation type="submission" date="2014-07" db="EMBL/GenBank/DDBJ databases">
        <authorList>
            <person name="Pisani N.G."/>
            <person name="Newman J.D."/>
        </authorList>
    </citation>
    <scope>NUCLEOTIDE SEQUENCE [LARGE SCALE GENOMIC DNA]</scope>
    <source>
        <strain evidence="1 2">LMG 24720</strain>
    </source>
</reference>
<organism evidence="1 2">
    <name type="scientific">Kaistella antarctica</name>
    <dbReference type="NCBI Taxonomy" id="266748"/>
    <lineage>
        <taxon>Bacteria</taxon>
        <taxon>Pseudomonadati</taxon>
        <taxon>Bacteroidota</taxon>
        <taxon>Flavobacteriia</taxon>
        <taxon>Flavobacteriales</taxon>
        <taxon>Weeksellaceae</taxon>
        <taxon>Chryseobacterium group</taxon>
        <taxon>Kaistella</taxon>
    </lineage>
</organism>
<proteinExistence type="predicted"/>
<name>A0ABR4TWK0_9FLAO</name>
<comment type="caution">
    <text evidence="1">The sequence shown here is derived from an EMBL/GenBank/DDBJ whole genome shotgun (WGS) entry which is preliminary data.</text>
</comment>
<dbReference type="Proteomes" id="UP000028349">
    <property type="component" value="Unassembled WGS sequence"/>
</dbReference>
<gene>
    <name evidence="1" type="ORF">HY04_07365</name>
</gene>
<protein>
    <submittedName>
        <fullName evidence="1">Uncharacterized protein</fullName>
    </submittedName>
</protein>
<accession>A0ABR4TWK0</accession>
<evidence type="ECO:0000313" key="2">
    <source>
        <dbReference type="Proteomes" id="UP000028349"/>
    </source>
</evidence>
<dbReference type="EMBL" id="JPEP01000002">
    <property type="protein sequence ID" value="KEY18328.1"/>
    <property type="molecule type" value="Genomic_DNA"/>
</dbReference>